<name>G0UYN8_TRYCI</name>
<dbReference type="InterPro" id="IPR011009">
    <property type="entry name" value="Kinase-like_dom_sf"/>
</dbReference>
<gene>
    <name evidence="8" type="ORF">TCIL3000_10_12870</name>
</gene>
<organism evidence="8">
    <name type="scientific">Trypanosoma congolense (strain IL3000)</name>
    <dbReference type="NCBI Taxonomy" id="1068625"/>
    <lineage>
        <taxon>Eukaryota</taxon>
        <taxon>Discoba</taxon>
        <taxon>Euglenozoa</taxon>
        <taxon>Kinetoplastea</taxon>
        <taxon>Metakinetoplastina</taxon>
        <taxon>Trypanosomatida</taxon>
        <taxon>Trypanosomatidae</taxon>
        <taxon>Trypanosoma</taxon>
        <taxon>Nannomonas</taxon>
    </lineage>
</organism>
<reference evidence="8" key="1">
    <citation type="journal article" date="2012" name="Proc. Natl. Acad. Sci. U.S.A.">
        <title>Antigenic diversity is generated by distinct evolutionary mechanisms in African trypanosome species.</title>
        <authorList>
            <person name="Jackson A.P."/>
            <person name="Berry A."/>
            <person name="Aslett M."/>
            <person name="Allison H.C."/>
            <person name="Burton P."/>
            <person name="Vavrova-Anderson J."/>
            <person name="Brown R."/>
            <person name="Browne H."/>
            <person name="Corton N."/>
            <person name="Hauser H."/>
            <person name="Gamble J."/>
            <person name="Gilderthorp R."/>
            <person name="Marcello L."/>
            <person name="McQuillan J."/>
            <person name="Otto T.D."/>
            <person name="Quail M.A."/>
            <person name="Sanders M.J."/>
            <person name="van Tonder A."/>
            <person name="Ginger M.L."/>
            <person name="Field M.C."/>
            <person name="Barry J.D."/>
            <person name="Hertz-Fowler C."/>
            <person name="Berriman M."/>
        </authorList>
    </citation>
    <scope>NUCLEOTIDE SEQUENCE</scope>
    <source>
        <strain evidence="8">IL3000</strain>
    </source>
</reference>
<feature type="compositionally biased region" description="Basic and acidic residues" evidence="6">
    <location>
        <begin position="835"/>
        <end position="844"/>
    </location>
</feature>
<dbReference type="InterPro" id="IPR000719">
    <property type="entry name" value="Prot_kinase_dom"/>
</dbReference>
<accession>G0UYN8</accession>
<dbReference type="EMBL" id="HE575323">
    <property type="protein sequence ID" value="CCC94505.1"/>
    <property type="molecule type" value="Genomic_DNA"/>
</dbReference>
<evidence type="ECO:0000256" key="6">
    <source>
        <dbReference type="SAM" id="MobiDB-lite"/>
    </source>
</evidence>
<dbReference type="Gene3D" id="1.10.510.10">
    <property type="entry name" value="Transferase(Phosphotransferase) domain 1"/>
    <property type="match status" value="3"/>
</dbReference>
<sequence>MNAETNGKDGGDDKIVMGHSALSLSDISSMRLDGCRVLPRRTNVLLRSSQYHHAFPAGEMSLSLPRILSPSGSGPPIPHHMAGYSHNFRDTVGQGTENYDRLLKGQEVGSLRSIAEPFRAGLPLDNSCRIIPSCASPTVMMEQVGRGAYQCTGSPCRKVSVASSSSPTFHSPVPDEPSMCLQVSVSWRFPTLGEKLTPRAPNLLDNQLAISSDERGAKGRARDADGSKMFNMSCPITEGDSSVGASEGWKNISVKRQNFKERYQRRLKCVYATYESTLAKGYCSVGLQSSPDGGAPSVEPHTRATRLTSLSMITTTSAAASSYYTLGEAASLPFANQRKIPVVAQSVERIALGSQKGHQQGSPKKMNPVILNIIKRRILLQMTIFSEFLYNCIARPVVQTMATTEVNQRHDEDEDKLPSAVSGCVGGVKLPANGELLKPLFNNVCGGSPSLSCEDSHVATPHPKAGDESQVSLEHMADEGRITTEERRTLTQVKNLTTKVHSLDSVTRTVDNEDDDLVVYVGMILMGWLEVVDLLGSGTFGQVFLCKDLRISSGTFKHPSEIEGDDFQYWQCSHLYIPFGDPSVAPSHLPLVAVKVVKSRELFQQQSMSEAHILVHVSSQTASQKEEALDQGAGYAATSFMDPPVKDPRCEYVGKILAHGMCFGHHCIVMERYGVNLFEYIMAREFRGLPLYQIQDIGRKILQGLTLLHGKCHVAHCDVKPENVLLAHDSWLPQNLTHMEPRSVTEKCATNPIRAASAGSPRSQLHKPLGKSSSSVPLNSCIQSQADEDIVHASTPSGVQLSTTVGKSTKKSFLVEVEPVSTTTDASDGPQDATDSGKRMHPPADDFPSLLPLNIKLIDFSSSFYIGEDIYTYVQSRYYRAPEVIIGARYGPPIDIWSTGCLLAELMLGLPLLPGDSDHHQLHLMEEMLGPLPHSLLKNGAFTFEYYDVEDAELRDDSTCELSCEESGRPLKPPSFKLLTEEEYVRRHPGAKPSKGKRYFQFHTLAELIRVCMISKEDRCIALGHSPRDAADDELMEKLSKKQPVAAVVEEMKLYRFRFYDLIKKMLHGDPEQRLTAHEALGHSFFSSTPQYMRPYIS</sequence>
<dbReference type="SMART" id="SM00220">
    <property type="entry name" value="S_TKc"/>
    <property type="match status" value="1"/>
</dbReference>
<dbReference type="AlphaFoldDB" id="G0UYN8"/>
<dbReference type="PANTHER" id="PTHR24058:SF17">
    <property type="entry name" value="HOMEODOMAIN INTERACTING PROTEIN KINASE, ISOFORM D"/>
    <property type="match status" value="1"/>
</dbReference>
<evidence type="ECO:0000256" key="1">
    <source>
        <dbReference type="ARBA" id="ARBA00022527"/>
    </source>
</evidence>
<dbReference type="Gene3D" id="3.30.200.20">
    <property type="entry name" value="Phosphorylase Kinase, domain 1"/>
    <property type="match status" value="2"/>
</dbReference>
<protein>
    <recommendedName>
        <fullName evidence="7">Protein kinase domain-containing protein</fullName>
    </recommendedName>
</protein>
<dbReference type="GO" id="GO:0004713">
    <property type="term" value="F:protein tyrosine kinase activity"/>
    <property type="evidence" value="ECO:0007669"/>
    <property type="project" value="TreeGrafter"/>
</dbReference>
<feature type="domain" description="Protein kinase" evidence="7">
    <location>
        <begin position="529"/>
        <end position="1086"/>
    </location>
</feature>
<dbReference type="InterPro" id="IPR050494">
    <property type="entry name" value="Ser_Thr_dual-spec_kinase"/>
</dbReference>
<dbReference type="GO" id="GO:0005524">
    <property type="term" value="F:ATP binding"/>
    <property type="evidence" value="ECO:0007669"/>
    <property type="project" value="UniProtKB-KW"/>
</dbReference>
<evidence type="ECO:0000256" key="5">
    <source>
        <dbReference type="ARBA" id="ARBA00022840"/>
    </source>
</evidence>
<feature type="region of interest" description="Disordered" evidence="6">
    <location>
        <begin position="755"/>
        <end position="778"/>
    </location>
</feature>
<evidence type="ECO:0000256" key="2">
    <source>
        <dbReference type="ARBA" id="ARBA00022679"/>
    </source>
</evidence>
<dbReference type="Pfam" id="PF00069">
    <property type="entry name" value="Pkinase"/>
    <property type="match status" value="1"/>
</dbReference>
<dbReference type="GO" id="GO:0004674">
    <property type="term" value="F:protein serine/threonine kinase activity"/>
    <property type="evidence" value="ECO:0007669"/>
    <property type="project" value="UniProtKB-KW"/>
</dbReference>
<keyword evidence="1" id="KW-0723">Serine/threonine-protein kinase</keyword>
<evidence type="ECO:0000256" key="4">
    <source>
        <dbReference type="ARBA" id="ARBA00022777"/>
    </source>
</evidence>
<dbReference type="VEuPathDB" id="TriTrypDB:TcIL3000_10_12870"/>
<evidence type="ECO:0000256" key="3">
    <source>
        <dbReference type="ARBA" id="ARBA00022741"/>
    </source>
</evidence>
<keyword evidence="2" id="KW-0808">Transferase</keyword>
<evidence type="ECO:0000259" key="7">
    <source>
        <dbReference type="PROSITE" id="PS50011"/>
    </source>
</evidence>
<dbReference type="PROSITE" id="PS50011">
    <property type="entry name" value="PROTEIN_KINASE_DOM"/>
    <property type="match status" value="1"/>
</dbReference>
<dbReference type="GO" id="GO:0005737">
    <property type="term" value="C:cytoplasm"/>
    <property type="evidence" value="ECO:0007669"/>
    <property type="project" value="TreeGrafter"/>
</dbReference>
<feature type="region of interest" description="Disordered" evidence="6">
    <location>
        <begin position="820"/>
        <end position="845"/>
    </location>
</feature>
<dbReference type="InterPro" id="IPR008271">
    <property type="entry name" value="Ser/Thr_kinase_AS"/>
</dbReference>
<keyword evidence="4" id="KW-0418">Kinase</keyword>
<dbReference type="PROSITE" id="PS00108">
    <property type="entry name" value="PROTEIN_KINASE_ST"/>
    <property type="match status" value="1"/>
</dbReference>
<dbReference type="SUPFAM" id="SSF56112">
    <property type="entry name" value="Protein kinase-like (PK-like)"/>
    <property type="match status" value="1"/>
</dbReference>
<keyword evidence="5" id="KW-0067">ATP-binding</keyword>
<proteinExistence type="predicted"/>
<evidence type="ECO:0000313" key="8">
    <source>
        <dbReference type="EMBL" id="CCC94505.1"/>
    </source>
</evidence>
<keyword evidence="3" id="KW-0547">Nucleotide-binding</keyword>
<dbReference type="PANTHER" id="PTHR24058">
    <property type="entry name" value="DUAL SPECIFICITY PROTEIN KINASE"/>
    <property type="match status" value="1"/>
</dbReference>